<dbReference type="InterPro" id="IPR035965">
    <property type="entry name" value="PAS-like_dom_sf"/>
</dbReference>
<feature type="domain" description="PAC" evidence="8">
    <location>
        <begin position="459"/>
        <end position="511"/>
    </location>
</feature>
<name>A0A8J7M2D1_9BACT</name>
<dbReference type="Gene3D" id="3.30.450.20">
    <property type="entry name" value="PAS domain"/>
    <property type="match status" value="3"/>
</dbReference>
<dbReference type="PROSITE" id="PS50885">
    <property type="entry name" value="HAMP"/>
    <property type="match status" value="1"/>
</dbReference>
<sequence>MIRVRLSLLIPLLVILSSLVSGLLLFWIAIHDARRLIEREGFNDLNATMTHLQNILTSQLTLENPEDAKLSLSVSALHSGVKTLLLADQNHVVLMANRYLWEKERAARVSGYDEQAAAQVMLRSASRTAADPQRPLLRGYYPVTLRMAPGGDPRMQTGVLFVEYDLTPRLAQVHHDAEVQAATFGAVMVAIAIAVAVLLHQLVSRRVAEIGAVAQRFTLGDAEARVGLHGSYELAEIGSIFDRMADKIAEDQRALAASERKISLHLKQNILGVIEWDREFRVREWNLAAEGIFGYSREEALERRMADLIVAPRAVVAVDEVWRSLLADTGGGYSINENVTQDGRVLLCEWFNTPLPDEEGTVTGVMSLVRDITEQRKMEESLRQREAELKESQRLAHIGSWDWDAESDVIWWSDECYRIYGFDPTRSLSFEEHKQLYTKESAERLDTAVRWTMESGSPYELDLELAHPSAATRWILARGEAKRDASGNLRGLRGTALNITERKQAEDELRRMYRDLEQSEERYRLVFESSPVSLWEEDFSGVKALFDDLRREGVVELDAYLEAHPEVLSRCAQLARVIEVNRAAVTLHGAQSRGELLSGLADTFTEQSYTAFREELVCLWQGGREMVRDSEVKTLAGEPRQVTVYFSVCPGYEESLGMVIVSLFDITARKQAEEALWQLNAELERRVGLRTAELEAKNRELERVNRLFIGRELRMVELKEQIRKLEQG</sequence>
<keyword evidence="5" id="KW-0418">Kinase</keyword>
<organism evidence="10 11">
    <name type="scientific">Geomesophilobacter sediminis</name>
    <dbReference type="NCBI Taxonomy" id="2798584"/>
    <lineage>
        <taxon>Bacteria</taxon>
        <taxon>Pseudomonadati</taxon>
        <taxon>Thermodesulfobacteriota</taxon>
        <taxon>Desulfuromonadia</taxon>
        <taxon>Geobacterales</taxon>
        <taxon>Geobacteraceae</taxon>
        <taxon>Geomesophilobacter</taxon>
    </lineage>
</organism>
<dbReference type="RefSeq" id="WP_199386417.1">
    <property type="nucleotide sequence ID" value="NZ_JAEMHM010000023.1"/>
</dbReference>
<dbReference type="EC" id="2.7.13.3" evidence="2"/>
<dbReference type="Gene3D" id="6.10.340.10">
    <property type="match status" value="1"/>
</dbReference>
<accession>A0A8J7M2D1</accession>
<dbReference type="AlphaFoldDB" id="A0A8J7M2D1"/>
<dbReference type="SMART" id="SM00304">
    <property type="entry name" value="HAMP"/>
    <property type="match status" value="1"/>
</dbReference>
<evidence type="ECO:0000313" key="11">
    <source>
        <dbReference type="Proteomes" id="UP000636888"/>
    </source>
</evidence>
<dbReference type="PANTHER" id="PTHR43304">
    <property type="entry name" value="PHYTOCHROME-LIKE PROTEIN CPH1"/>
    <property type="match status" value="1"/>
</dbReference>
<dbReference type="GO" id="GO:0016020">
    <property type="term" value="C:membrane"/>
    <property type="evidence" value="ECO:0007669"/>
    <property type="project" value="InterPro"/>
</dbReference>
<evidence type="ECO:0000256" key="1">
    <source>
        <dbReference type="ARBA" id="ARBA00000085"/>
    </source>
</evidence>
<feature type="domain" description="HAMP" evidence="9">
    <location>
        <begin position="201"/>
        <end position="253"/>
    </location>
</feature>
<dbReference type="SMART" id="SM00091">
    <property type="entry name" value="PAS"/>
    <property type="match status" value="2"/>
</dbReference>
<keyword evidence="11" id="KW-1185">Reference proteome</keyword>
<feature type="domain" description="PAC" evidence="8">
    <location>
        <begin position="329"/>
        <end position="384"/>
    </location>
</feature>
<dbReference type="Proteomes" id="UP000636888">
    <property type="component" value="Unassembled WGS sequence"/>
</dbReference>
<dbReference type="PROSITE" id="PS50113">
    <property type="entry name" value="PAC"/>
    <property type="match status" value="2"/>
</dbReference>
<keyword evidence="6" id="KW-1133">Transmembrane helix</keyword>
<keyword evidence="4" id="KW-0808">Transferase</keyword>
<dbReference type="PROSITE" id="PS50112">
    <property type="entry name" value="PAS"/>
    <property type="match status" value="1"/>
</dbReference>
<comment type="catalytic activity">
    <reaction evidence="1">
        <text>ATP + protein L-histidine = ADP + protein N-phospho-L-histidine.</text>
        <dbReference type="EC" id="2.7.13.3"/>
    </reaction>
</comment>
<dbReference type="GO" id="GO:0004673">
    <property type="term" value="F:protein histidine kinase activity"/>
    <property type="evidence" value="ECO:0007669"/>
    <property type="project" value="UniProtKB-EC"/>
</dbReference>
<comment type="caution">
    <text evidence="10">The sequence shown here is derived from an EMBL/GenBank/DDBJ whole genome shotgun (WGS) entry which is preliminary data.</text>
</comment>
<evidence type="ECO:0000256" key="2">
    <source>
        <dbReference type="ARBA" id="ARBA00012438"/>
    </source>
</evidence>
<evidence type="ECO:0000259" key="8">
    <source>
        <dbReference type="PROSITE" id="PS50113"/>
    </source>
</evidence>
<dbReference type="InterPro" id="IPR000700">
    <property type="entry name" value="PAS-assoc_C"/>
</dbReference>
<dbReference type="InterPro" id="IPR013656">
    <property type="entry name" value="PAS_4"/>
</dbReference>
<dbReference type="CDD" id="cd00130">
    <property type="entry name" value="PAS"/>
    <property type="match status" value="2"/>
</dbReference>
<proteinExistence type="predicted"/>
<dbReference type="GO" id="GO:0007165">
    <property type="term" value="P:signal transduction"/>
    <property type="evidence" value="ECO:0007669"/>
    <property type="project" value="InterPro"/>
</dbReference>
<evidence type="ECO:0000256" key="4">
    <source>
        <dbReference type="ARBA" id="ARBA00022679"/>
    </source>
</evidence>
<evidence type="ECO:0000256" key="5">
    <source>
        <dbReference type="ARBA" id="ARBA00022777"/>
    </source>
</evidence>
<dbReference type="EMBL" id="JAEMHM010000023">
    <property type="protein sequence ID" value="MBJ6727382.1"/>
    <property type="molecule type" value="Genomic_DNA"/>
</dbReference>
<evidence type="ECO:0000256" key="3">
    <source>
        <dbReference type="ARBA" id="ARBA00022553"/>
    </source>
</evidence>
<dbReference type="InterPro" id="IPR052162">
    <property type="entry name" value="Sensor_kinase/Photoreceptor"/>
</dbReference>
<protein>
    <recommendedName>
        <fullName evidence="2">histidine kinase</fullName>
        <ecNumber evidence="2">2.7.13.3</ecNumber>
    </recommendedName>
</protein>
<feature type="domain" description="PAS" evidence="7">
    <location>
        <begin position="258"/>
        <end position="329"/>
    </location>
</feature>
<dbReference type="InterPro" id="IPR003660">
    <property type="entry name" value="HAMP_dom"/>
</dbReference>
<dbReference type="SMART" id="SM00086">
    <property type="entry name" value="PAC"/>
    <property type="match status" value="2"/>
</dbReference>
<gene>
    <name evidence="10" type="ORF">JFN93_21935</name>
</gene>
<dbReference type="InterPro" id="IPR000014">
    <property type="entry name" value="PAS"/>
</dbReference>
<keyword evidence="6" id="KW-0812">Transmembrane</keyword>
<keyword evidence="3" id="KW-0597">Phosphoprotein</keyword>
<reference evidence="10" key="1">
    <citation type="submission" date="2020-12" db="EMBL/GenBank/DDBJ databases">
        <title>Geomonas sp. Red875, isolated from river sediment.</title>
        <authorList>
            <person name="Xu Z."/>
            <person name="Zhang Z."/>
            <person name="Masuda Y."/>
            <person name="Itoh H."/>
            <person name="Senoo K."/>
        </authorList>
    </citation>
    <scope>NUCLEOTIDE SEQUENCE</scope>
    <source>
        <strain evidence="10">Red875</strain>
    </source>
</reference>
<feature type="transmembrane region" description="Helical" evidence="6">
    <location>
        <begin position="6"/>
        <end position="30"/>
    </location>
</feature>
<keyword evidence="6" id="KW-0472">Membrane</keyword>
<evidence type="ECO:0000259" key="7">
    <source>
        <dbReference type="PROSITE" id="PS50112"/>
    </source>
</evidence>
<dbReference type="NCBIfam" id="TIGR00229">
    <property type="entry name" value="sensory_box"/>
    <property type="match status" value="1"/>
</dbReference>
<dbReference type="SUPFAM" id="SSF55785">
    <property type="entry name" value="PYP-like sensor domain (PAS domain)"/>
    <property type="match status" value="3"/>
</dbReference>
<dbReference type="InterPro" id="IPR013655">
    <property type="entry name" value="PAS_fold_3"/>
</dbReference>
<dbReference type="Gene3D" id="2.10.70.100">
    <property type="match status" value="1"/>
</dbReference>
<dbReference type="Pfam" id="PF08447">
    <property type="entry name" value="PAS_3"/>
    <property type="match status" value="1"/>
</dbReference>
<dbReference type="Pfam" id="PF08448">
    <property type="entry name" value="PAS_4"/>
    <property type="match status" value="1"/>
</dbReference>
<evidence type="ECO:0000256" key="6">
    <source>
        <dbReference type="SAM" id="Phobius"/>
    </source>
</evidence>
<dbReference type="PANTHER" id="PTHR43304:SF1">
    <property type="entry name" value="PAC DOMAIN-CONTAINING PROTEIN"/>
    <property type="match status" value="1"/>
</dbReference>
<dbReference type="CDD" id="cd06225">
    <property type="entry name" value="HAMP"/>
    <property type="match status" value="1"/>
</dbReference>
<evidence type="ECO:0000313" key="10">
    <source>
        <dbReference type="EMBL" id="MBJ6727382.1"/>
    </source>
</evidence>
<evidence type="ECO:0000259" key="9">
    <source>
        <dbReference type="PROSITE" id="PS50885"/>
    </source>
</evidence>
<dbReference type="InterPro" id="IPR001610">
    <property type="entry name" value="PAC"/>
</dbReference>